<dbReference type="STRING" id="1122125.GCA_000423185_06584"/>
<feature type="transmembrane region" description="Helical" evidence="7">
    <location>
        <begin position="79"/>
        <end position="102"/>
    </location>
</feature>
<keyword evidence="2 7" id="KW-0813">Transport</keyword>
<dbReference type="Pfam" id="PF00528">
    <property type="entry name" value="BPD_transp_1"/>
    <property type="match status" value="1"/>
</dbReference>
<comment type="similarity">
    <text evidence="7">Belongs to the binding-protein-dependent transport system permease family.</text>
</comment>
<dbReference type="PROSITE" id="PS50928">
    <property type="entry name" value="ABC_TM1"/>
    <property type="match status" value="1"/>
</dbReference>
<evidence type="ECO:0000256" key="3">
    <source>
        <dbReference type="ARBA" id="ARBA00022475"/>
    </source>
</evidence>
<feature type="transmembrane region" description="Helical" evidence="7">
    <location>
        <begin position="114"/>
        <end position="136"/>
    </location>
</feature>
<evidence type="ECO:0000256" key="1">
    <source>
        <dbReference type="ARBA" id="ARBA00004651"/>
    </source>
</evidence>
<feature type="transmembrane region" description="Helical" evidence="7">
    <location>
        <begin position="148"/>
        <end position="166"/>
    </location>
</feature>
<feature type="transmembrane region" description="Helical" evidence="7">
    <location>
        <begin position="14"/>
        <end position="35"/>
    </location>
</feature>
<sequence length="300" mass="33122">MAASRIRRTPFERIEYAIICSTLLLMVVVTVQPILNLLAVSLSDSAEVPGMSGLAVLPHGFSLDVWQVLLTHPQVLKGLANSLLITIAGTAINVVATTLMAWALSREGLPGRRAILVFILVTVVFDPGVVPDYLVMKQLGLLNSYWSVILYRGVFAWYLIVLIRFFEEVPKELLEAAEMEGASPLQTLWYVVAPLALPAIATITLFYTVLHWNEYFRAMIYLNDPGKWPLQVVLRQFVVEGDKSLMVGLDAMNKYTGGSQIDLRALKAGMIILTLIPVLAIYPLILKFFTKGTMSGAVKG</sequence>
<evidence type="ECO:0000256" key="6">
    <source>
        <dbReference type="ARBA" id="ARBA00023136"/>
    </source>
</evidence>
<protein>
    <submittedName>
        <fullName evidence="9">ABC transporter permease</fullName>
    </submittedName>
</protein>
<dbReference type="OrthoDB" id="9815445at2"/>
<keyword evidence="10" id="KW-1185">Reference proteome</keyword>
<dbReference type="PANTHER" id="PTHR43744:SF9">
    <property type="entry name" value="POLYGALACTURONAN_RHAMNOGALACTURONAN TRANSPORT SYSTEM PERMEASE PROTEIN YTCP"/>
    <property type="match status" value="1"/>
</dbReference>
<dbReference type="SUPFAM" id="SSF161098">
    <property type="entry name" value="MetI-like"/>
    <property type="match status" value="1"/>
</dbReference>
<dbReference type="Proteomes" id="UP000196655">
    <property type="component" value="Unassembled WGS sequence"/>
</dbReference>
<reference evidence="10" key="1">
    <citation type="submission" date="2017-05" db="EMBL/GenBank/DDBJ databases">
        <authorList>
            <person name="Macchi M."/>
            <person name="Festa S."/>
            <person name="Coppotelli B.M."/>
            <person name="Morelli I.S."/>
        </authorList>
    </citation>
    <scope>NUCLEOTIDE SEQUENCE [LARGE SCALE GENOMIC DNA]</scope>
    <source>
        <strain evidence="10">I</strain>
    </source>
</reference>
<feature type="transmembrane region" description="Helical" evidence="7">
    <location>
        <begin position="187"/>
        <end position="210"/>
    </location>
</feature>
<evidence type="ECO:0000256" key="4">
    <source>
        <dbReference type="ARBA" id="ARBA00022692"/>
    </source>
</evidence>
<name>A0A211ZFN5_9PROT</name>
<evidence type="ECO:0000256" key="5">
    <source>
        <dbReference type="ARBA" id="ARBA00022989"/>
    </source>
</evidence>
<keyword evidence="5 7" id="KW-1133">Transmembrane helix</keyword>
<organism evidence="9 10">
    <name type="scientific">Inquilinus limosus</name>
    <dbReference type="NCBI Taxonomy" id="171674"/>
    <lineage>
        <taxon>Bacteria</taxon>
        <taxon>Pseudomonadati</taxon>
        <taxon>Pseudomonadota</taxon>
        <taxon>Alphaproteobacteria</taxon>
        <taxon>Rhodospirillales</taxon>
        <taxon>Rhodospirillaceae</taxon>
        <taxon>Inquilinus</taxon>
    </lineage>
</organism>
<keyword evidence="3" id="KW-1003">Cell membrane</keyword>
<evidence type="ECO:0000313" key="10">
    <source>
        <dbReference type="Proteomes" id="UP000196655"/>
    </source>
</evidence>
<dbReference type="GO" id="GO:0005886">
    <property type="term" value="C:plasma membrane"/>
    <property type="evidence" value="ECO:0007669"/>
    <property type="project" value="UniProtKB-SubCell"/>
</dbReference>
<dbReference type="CDD" id="cd06261">
    <property type="entry name" value="TM_PBP2"/>
    <property type="match status" value="1"/>
</dbReference>
<dbReference type="EMBL" id="NHON01000073">
    <property type="protein sequence ID" value="OWJ63974.1"/>
    <property type="molecule type" value="Genomic_DNA"/>
</dbReference>
<gene>
    <name evidence="9" type="ORF">BWR60_27140</name>
</gene>
<dbReference type="PANTHER" id="PTHR43744">
    <property type="entry name" value="ABC TRANSPORTER PERMEASE PROTEIN MG189-RELATED-RELATED"/>
    <property type="match status" value="1"/>
</dbReference>
<keyword evidence="4 7" id="KW-0812">Transmembrane</keyword>
<dbReference type="GO" id="GO:0055085">
    <property type="term" value="P:transmembrane transport"/>
    <property type="evidence" value="ECO:0007669"/>
    <property type="project" value="InterPro"/>
</dbReference>
<keyword evidence="6 7" id="KW-0472">Membrane</keyword>
<evidence type="ECO:0000256" key="2">
    <source>
        <dbReference type="ARBA" id="ARBA00022448"/>
    </source>
</evidence>
<dbReference type="Gene3D" id="1.10.3720.10">
    <property type="entry name" value="MetI-like"/>
    <property type="match status" value="1"/>
</dbReference>
<dbReference type="RefSeq" id="WP_088154883.1">
    <property type="nucleotide sequence ID" value="NZ_NHON01000073.1"/>
</dbReference>
<proteinExistence type="inferred from homology"/>
<comment type="subcellular location">
    <subcellularLocation>
        <location evidence="1 7">Cell membrane</location>
        <topology evidence="1 7">Multi-pass membrane protein</topology>
    </subcellularLocation>
</comment>
<dbReference type="InterPro" id="IPR035906">
    <property type="entry name" value="MetI-like_sf"/>
</dbReference>
<comment type="caution">
    <text evidence="9">The sequence shown here is derived from an EMBL/GenBank/DDBJ whole genome shotgun (WGS) entry which is preliminary data.</text>
</comment>
<feature type="transmembrane region" description="Helical" evidence="7">
    <location>
        <begin position="268"/>
        <end position="289"/>
    </location>
</feature>
<evidence type="ECO:0000259" key="8">
    <source>
        <dbReference type="PROSITE" id="PS50928"/>
    </source>
</evidence>
<dbReference type="InterPro" id="IPR000515">
    <property type="entry name" value="MetI-like"/>
</dbReference>
<feature type="domain" description="ABC transmembrane type-1" evidence="8">
    <location>
        <begin position="79"/>
        <end position="285"/>
    </location>
</feature>
<evidence type="ECO:0000256" key="7">
    <source>
        <dbReference type="RuleBase" id="RU363032"/>
    </source>
</evidence>
<accession>A0A211ZFN5</accession>
<dbReference type="AlphaFoldDB" id="A0A211ZFN5"/>
<evidence type="ECO:0000313" key="9">
    <source>
        <dbReference type="EMBL" id="OWJ63974.1"/>
    </source>
</evidence>